<dbReference type="KEGG" id="nah:F5544_05420"/>
<protein>
    <submittedName>
        <fullName evidence="1">Uncharacterized protein</fullName>
    </submittedName>
</protein>
<name>A0A6G9Y7E5_9NOCA</name>
<reference evidence="1 2" key="1">
    <citation type="journal article" date="2019" name="ACS Chem. Biol.">
        <title>Identification and Mobilization of a Cryptic Antibiotic Biosynthesis Gene Locus from a Human-Pathogenic Nocardia Isolate.</title>
        <authorList>
            <person name="Herisse M."/>
            <person name="Ishida K."/>
            <person name="Porter J.L."/>
            <person name="Howden B."/>
            <person name="Hertweck C."/>
            <person name="Stinear T.P."/>
            <person name="Pidot S.J."/>
        </authorList>
    </citation>
    <scope>NUCLEOTIDE SEQUENCE [LARGE SCALE GENOMIC DNA]</scope>
    <source>
        <strain evidence="1 2">AUSMDU00012717</strain>
    </source>
</reference>
<evidence type="ECO:0000313" key="1">
    <source>
        <dbReference type="EMBL" id="QIS08996.1"/>
    </source>
</evidence>
<evidence type="ECO:0000313" key="2">
    <source>
        <dbReference type="Proteomes" id="UP000503540"/>
    </source>
</evidence>
<dbReference type="EMBL" id="CP046172">
    <property type="protein sequence ID" value="QIS08996.1"/>
    <property type="molecule type" value="Genomic_DNA"/>
</dbReference>
<organism evidence="1 2">
    <name type="scientific">Nocardia arthritidis</name>
    <dbReference type="NCBI Taxonomy" id="228602"/>
    <lineage>
        <taxon>Bacteria</taxon>
        <taxon>Bacillati</taxon>
        <taxon>Actinomycetota</taxon>
        <taxon>Actinomycetes</taxon>
        <taxon>Mycobacteriales</taxon>
        <taxon>Nocardiaceae</taxon>
        <taxon>Nocardia</taxon>
    </lineage>
</organism>
<dbReference type="RefSeq" id="WP_203217491.1">
    <property type="nucleotide sequence ID" value="NZ_CP046172.1"/>
</dbReference>
<keyword evidence="2" id="KW-1185">Reference proteome</keyword>
<gene>
    <name evidence="1" type="ORF">F5544_05420</name>
</gene>
<sequence length="185" mass="20416">MTDTLPLARTNAEAHLFLELQPCPDCGETRCRFRGSVVYSGDVLASRYTGTCPRCGAERAYRFRLPDEILPPPDDAVRFGGDDPSQLIDPGVWLWYSDIAARQAPAERSGLDDDAAHSARHALATALAAVEEVLKFVPPSADRVPEQAFTSLDGRALYEREPGRFSTVRLTALRDHYAGQLADRR</sequence>
<dbReference type="AlphaFoldDB" id="A0A6G9Y7E5"/>
<proteinExistence type="predicted"/>
<accession>A0A6G9Y7E5</accession>
<dbReference type="Proteomes" id="UP000503540">
    <property type="component" value="Chromosome"/>
</dbReference>